<evidence type="ECO:0000313" key="6">
    <source>
        <dbReference type="EMBL" id="MBE6270268.1"/>
    </source>
</evidence>
<feature type="chain" id="PRO_5039744545" evidence="3">
    <location>
        <begin position="20"/>
        <end position="473"/>
    </location>
</feature>
<sequence length="473" mass="52279">MKRFWIASLLMLLALGMQAGEKKQLHILSANDMHAALECMPRLGFVADSLRALYPDLLVLSAGDNRSGDPLNDMYEIPAYPMVALMNMIGFKATTLGNHEFDSGQEGLAKLIGMSNFVTLCANMQPDAKWNMHVKPYQVFDCGGIKVGVIGAVALGVMGIPESHPMNTVGIKFTDPLQSLQQYQFLRQECDVVLFLSHLGFNTDVELSAQLPWVDIIVGGHSHTQLKGGEMHNGLFITQNKNRLACVTHTTLTLEDGKVVDRQAENITIRGGKNENKVVRALVNYFSNNPAFQRVLAQVDTPFECYEELGSMMCDAYIQEGHADLSFQNSGGVRFETKPVGGFSVQDVLRLDPFQNEAIELQLTGKELIDMLTMCYNNDGHAFPYVGGMKVEYTIDPATKAVKKVVLLGLDGKKLSTKKVYKVVTNSYTVAICPTSRKDMGQGMGKITAQLIMDFLEHQGHVSYNGTRRLIKK</sequence>
<dbReference type="PANTHER" id="PTHR11575">
    <property type="entry name" value="5'-NUCLEOTIDASE-RELATED"/>
    <property type="match status" value="1"/>
</dbReference>
<accession>A0A9D5P3Q5</accession>
<keyword evidence="3" id="KW-0378">Hydrolase</keyword>
<dbReference type="SUPFAM" id="SSF55816">
    <property type="entry name" value="5'-nucleotidase (syn. UDP-sugar hydrolase), C-terminal domain"/>
    <property type="match status" value="1"/>
</dbReference>
<feature type="signal peptide" evidence="3">
    <location>
        <begin position="1"/>
        <end position="19"/>
    </location>
</feature>
<dbReference type="GO" id="GO:0000166">
    <property type="term" value="F:nucleotide binding"/>
    <property type="evidence" value="ECO:0007669"/>
    <property type="project" value="UniProtKB-KW"/>
</dbReference>
<dbReference type="PROSITE" id="PS00786">
    <property type="entry name" value="5_NUCLEOTIDASE_2"/>
    <property type="match status" value="1"/>
</dbReference>
<proteinExistence type="inferred from homology"/>
<evidence type="ECO:0000313" key="7">
    <source>
        <dbReference type="Proteomes" id="UP000806522"/>
    </source>
</evidence>
<dbReference type="Pfam" id="PF00149">
    <property type="entry name" value="Metallophos"/>
    <property type="match status" value="1"/>
</dbReference>
<dbReference type="InterPro" id="IPR004843">
    <property type="entry name" value="Calcineurin-like_PHP"/>
</dbReference>
<protein>
    <submittedName>
        <fullName evidence="6">Bifunctional metallophosphatase/5'-nucleotidase</fullName>
    </submittedName>
</protein>
<evidence type="ECO:0000256" key="3">
    <source>
        <dbReference type="RuleBase" id="RU362119"/>
    </source>
</evidence>
<dbReference type="GO" id="GO:0016788">
    <property type="term" value="F:hydrolase activity, acting on ester bonds"/>
    <property type="evidence" value="ECO:0007669"/>
    <property type="project" value="InterPro"/>
</dbReference>
<dbReference type="Gene3D" id="3.90.780.10">
    <property type="entry name" value="5'-Nucleotidase, C-terminal domain"/>
    <property type="match status" value="1"/>
</dbReference>
<keyword evidence="3" id="KW-0547">Nucleotide-binding</keyword>
<evidence type="ECO:0000256" key="2">
    <source>
        <dbReference type="ARBA" id="ARBA00022729"/>
    </source>
</evidence>
<evidence type="ECO:0000259" key="4">
    <source>
        <dbReference type="Pfam" id="PF00149"/>
    </source>
</evidence>
<organism evidence="6 7">
    <name type="scientific">Xylanibacter ruminicola</name>
    <name type="common">Prevotella ruminicola</name>
    <dbReference type="NCBI Taxonomy" id="839"/>
    <lineage>
        <taxon>Bacteria</taxon>
        <taxon>Pseudomonadati</taxon>
        <taxon>Bacteroidota</taxon>
        <taxon>Bacteroidia</taxon>
        <taxon>Bacteroidales</taxon>
        <taxon>Prevotellaceae</taxon>
        <taxon>Xylanibacter</taxon>
    </lineage>
</organism>
<dbReference type="Pfam" id="PF02872">
    <property type="entry name" value="5_nucleotid_C"/>
    <property type="match status" value="1"/>
</dbReference>
<dbReference type="PRINTS" id="PR01607">
    <property type="entry name" value="APYRASEFAMLY"/>
</dbReference>
<comment type="similarity">
    <text evidence="1 3">Belongs to the 5'-nucleotidase family.</text>
</comment>
<dbReference type="InterPro" id="IPR006146">
    <property type="entry name" value="5'-Nucleotdase_CS"/>
</dbReference>
<dbReference type="InterPro" id="IPR006179">
    <property type="entry name" value="5_nucleotidase/apyrase"/>
</dbReference>
<evidence type="ECO:0000259" key="5">
    <source>
        <dbReference type="Pfam" id="PF02872"/>
    </source>
</evidence>
<dbReference type="Gene3D" id="3.60.21.10">
    <property type="match status" value="1"/>
</dbReference>
<gene>
    <name evidence="6" type="ORF">E7101_04885</name>
</gene>
<dbReference type="SUPFAM" id="SSF56300">
    <property type="entry name" value="Metallo-dependent phosphatases"/>
    <property type="match status" value="1"/>
</dbReference>
<dbReference type="GO" id="GO:0009166">
    <property type="term" value="P:nucleotide catabolic process"/>
    <property type="evidence" value="ECO:0007669"/>
    <property type="project" value="InterPro"/>
</dbReference>
<dbReference type="Proteomes" id="UP000806522">
    <property type="component" value="Unassembled WGS sequence"/>
</dbReference>
<evidence type="ECO:0000256" key="1">
    <source>
        <dbReference type="ARBA" id="ARBA00006654"/>
    </source>
</evidence>
<dbReference type="AlphaFoldDB" id="A0A9D5P3Q5"/>
<comment type="caution">
    <text evidence="6">The sequence shown here is derived from an EMBL/GenBank/DDBJ whole genome shotgun (WGS) entry which is preliminary data.</text>
</comment>
<keyword evidence="2 3" id="KW-0732">Signal</keyword>
<dbReference type="InterPro" id="IPR029052">
    <property type="entry name" value="Metallo-depent_PP-like"/>
</dbReference>
<reference evidence="6" key="1">
    <citation type="submission" date="2019-04" db="EMBL/GenBank/DDBJ databases">
        <title>Evolution of Biomass-Degrading Anaerobic Consortia Revealed by Metagenomics.</title>
        <authorList>
            <person name="Peng X."/>
        </authorList>
    </citation>
    <scope>NUCLEOTIDE SEQUENCE</scope>
    <source>
        <strain evidence="6">SIG140</strain>
    </source>
</reference>
<feature type="domain" description="Calcineurin-like phosphoesterase" evidence="4">
    <location>
        <begin position="26"/>
        <end position="224"/>
    </location>
</feature>
<dbReference type="GO" id="GO:0046872">
    <property type="term" value="F:metal ion binding"/>
    <property type="evidence" value="ECO:0007669"/>
    <property type="project" value="InterPro"/>
</dbReference>
<dbReference type="InterPro" id="IPR008334">
    <property type="entry name" value="5'-Nucleotdase_C"/>
</dbReference>
<dbReference type="PANTHER" id="PTHR11575:SF24">
    <property type="entry name" value="5'-NUCLEOTIDASE"/>
    <property type="match status" value="1"/>
</dbReference>
<dbReference type="EMBL" id="SUYC01000004">
    <property type="protein sequence ID" value="MBE6270268.1"/>
    <property type="molecule type" value="Genomic_DNA"/>
</dbReference>
<feature type="domain" description="5'-Nucleotidase C-terminal" evidence="5">
    <location>
        <begin position="308"/>
        <end position="429"/>
    </location>
</feature>
<name>A0A9D5P3Q5_XYLRU</name>
<dbReference type="InterPro" id="IPR036907">
    <property type="entry name" value="5'-Nucleotdase_C_sf"/>
</dbReference>